<dbReference type="EMBL" id="JAVHNR010000007">
    <property type="protein sequence ID" value="KAK6336900.1"/>
    <property type="molecule type" value="Genomic_DNA"/>
</dbReference>
<gene>
    <name evidence="1" type="ORF">TWF718_009688</name>
</gene>
<evidence type="ECO:0000313" key="2">
    <source>
        <dbReference type="Proteomes" id="UP001313282"/>
    </source>
</evidence>
<name>A0AAN8MJB0_9PEZI</name>
<evidence type="ECO:0000313" key="1">
    <source>
        <dbReference type="EMBL" id="KAK6336900.1"/>
    </source>
</evidence>
<accession>A0AAN8MJB0</accession>
<protein>
    <submittedName>
        <fullName evidence="1">Uncharacterized protein</fullName>
    </submittedName>
</protein>
<reference evidence="1 2" key="1">
    <citation type="submission" date="2019-10" db="EMBL/GenBank/DDBJ databases">
        <authorList>
            <person name="Palmer J.M."/>
        </authorList>
    </citation>
    <scope>NUCLEOTIDE SEQUENCE [LARGE SCALE GENOMIC DNA]</scope>
    <source>
        <strain evidence="1 2">TWF718</strain>
    </source>
</reference>
<comment type="caution">
    <text evidence="1">The sequence shown here is derived from an EMBL/GenBank/DDBJ whole genome shotgun (WGS) entry which is preliminary data.</text>
</comment>
<organism evidence="1 2">
    <name type="scientific">Orbilia javanica</name>
    <dbReference type="NCBI Taxonomy" id="47235"/>
    <lineage>
        <taxon>Eukaryota</taxon>
        <taxon>Fungi</taxon>
        <taxon>Dikarya</taxon>
        <taxon>Ascomycota</taxon>
        <taxon>Pezizomycotina</taxon>
        <taxon>Orbiliomycetes</taxon>
        <taxon>Orbiliales</taxon>
        <taxon>Orbiliaceae</taxon>
        <taxon>Orbilia</taxon>
    </lineage>
</organism>
<dbReference type="Proteomes" id="UP001313282">
    <property type="component" value="Unassembled WGS sequence"/>
</dbReference>
<sequence length="298" mass="33799">MAEPKLLERDKPDEDETSSLVDFSQFVSLDTDGDFFSQAYYGLDADADANITLLDQPFLGNRVDSIGSPQGDPINLITALESTSDLTESLEPTAYEKPNGQQNPIAKSMKVGWQPVDYANLLLGRLRRNEDDTVHNQIIEQSCFEKQPKCTRKARQTRFPRGIRGPKLPIRCEDGIWVFRSHETDLYATRLLSHRFEDGELKFLVAWKDSWVPGSWKRSGIDGKYWKARTIVSTDTSGRGGIEPVPMYIEWESTWELVYNISQELLWDYVELLATGYGRSGKNESVLSVCCCGTMLNH</sequence>
<proteinExistence type="predicted"/>
<dbReference type="AlphaFoldDB" id="A0AAN8MJB0"/>
<keyword evidence="2" id="KW-1185">Reference proteome</keyword>